<organism evidence="6 7">
    <name type="scientific">Planoprotostelium fungivorum</name>
    <dbReference type="NCBI Taxonomy" id="1890364"/>
    <lineage>
        <taxon>Eukaryota</taxon>
        <taxon>Amoebozoa</taxon>
        <taxon>Evosea</taxon>
        <taxon>Variosea</taxon>
        <taxon>Cavosteliida</taxon>
        <taxon>Cavosteliaceae</taxon>
        <taxon>Planoprotostelium</taxon>
    </lineage>
</organism>
<evidence type="ECO:0000259" key="5">
    <source>
        <dbReference type="Pfam" id="PF25106"/>
    </source>
</evidence>
<dbReference type="OrthoDB" id="29034at2759"/>
<dbReference type="InterPro" id="IPR052969">
    <property type="entry name" value="Thr-specific_kinase-like"/>
</dbReference>
<evidence type="ECO:0000256" key="1">
    <source>
        <dbReference type="ARBA" id="ARBA00004613"/>
    </source>
</evidence>
<feature type="domain" description="Hemicentin-1-like von Willebrand factor A" evidence="5">
    <location>
        <begin position="50"/>
        <end position="154"/>
    </location>
</feature>
<evidence type="ECO:0000313" key="6">
    <source>
        <dbReference type="EMBL" id="PRP73861.1"/>
    </source>
</evidence>
<keyword evidence="3" id="KW-0732">Signal</keyword>
<dbReference type="AlphaFoldDB" id="A0A2P6MQ81"/>
<dbReference type="InParanoid" id="A0A2P6MQ81"/>
<dbReference type="Proteomes" id="UP000241769">
    <property type="component" value="Unassembled WGS sequence"/>
</dbReference>
<evidence type="ECO:0000256" key="2">
    <source>
        <dbReference type="ARBA" id="ARBA00022525"/>
    </source>
</evidence>
<dbReference type="InterPro" id="IPR036465">
    <property type="entry name" value="vWFA_dom_sf"/>
</dbReference>
<sequence>MLTPHQTTQKPSGDATSAPQNLSVSTPARHEKSVTHPSTDFNSRMCSIDLCFVLDCSSSMSRSIEKIQPQLQKLCKAMAFEVYNKRMGCEVRYSTVFFRDHDYRSKRLESVDFTSNIDDIIRSFCTIETIGGNDVPEDVLGGLNRALSLSWQGDLKFLIFIGDAPCHGVK</sequence>
<proteinExistence type="predicted"/>
<dbReference type="PANTHER" id="PTHR47763">
    <property type="entry name" value="ALPHA-PROTEIN KINASE VWKA"/>
    <property type="match status" value="1"/>
</dbReference>
<dbReference type="Gene3D" id="3.40.50.410">
    <property type="entry name" value="von Willebrand factor, type A domain"/>
    <property type="match status" value="1"/>
</dbReference>
<evidence type="ECO:0000313" key="7">
    <source>
        <dbReference type="Proteomes" id="UP000241769"/>
    </source>
</evidence>
<protein>
    <recommendedName>
        <fullName evidence="5">Hemicentin-1-like von Willebrand factor A domain-containing protein</fullName>
    </recommendedName>
</protein>
<accession>A0A2P6MQ81</accession>
<reference evidence="6 7" key="1">
    <citation type="journal article" date="2018" name="Genome Biol. Evol.">
        <title>Multiple Roots of Fruiting Body Formation in Amoebozoa.</title>
        <authorList>
            <person name="Hillmann F."/>
            <person name="Forbes G."/>
            <person name="Novohradska S."/>
            <person name="Ferling I."/>
            <person name="Riege K."/>
            <person name="Groth M."/>
            <person name="Westermann M."/>
            <person name="Marz M."/>
            <person name="Spaller T."/>
            <person name="Winckler T."/>
            <person name="Schaap P."/>
            <person name="Glockner G."/>
        </authorList>
    </citation>
    <scope>NUCLEOTIDE SEQUENCE [LARGE SCALE GENOMIC DNA]</scope>
    <source>
        <strain evidence="6 7">Jena</strain>
    </source>
</reference>
<feature type="region of interest" description="Disordered" evidence="4">
    <location>
        <begin position="1"/>
        <end position="37"/>
    </location>
</feature>
<dbReference type="EMBL" id="MDYQ01000537">
    <property type="protein sequence ID" value="PRP73861.1"/>
    <property type="molecule type" value="Genomic_DNA"/>
</dbReference>
<dbReference type="InterPro" id="IPR056861">
    <property type="entry name" value="HMCN1-like_VWA"/>
</dbReference>
<comment type="caution">
    <text evidence="6">The sequence shown here is derived from an EMBL/GenBank/DDBJ whole genome shotgun (WGS) entry which is preliminary data.</text>
</comment>
<feature type="compositionally biased region" description="Polar residues" evidence="4">
    <location>
        <begin position="1"/>
        <end position="26"/>
    </location>
</feature>
<keyword evidence="2" id="KW-0964">Secreted</keyword>
<name>A0A2P6MQ81_9EUKA</name>
<dbReference type="SUPFAM" id="SSF53300">
    <property type="entry name" value="vWA-like"/>
    <property type="match status" value="1"/>
</dbReference>
<evidence type="ECO:0000256" key="4">
    <source>
        <dbReference type="SAM" id="MobiDB-lite"/>
    </source>
</evidence>
<comment type="subcellular location">
    <subcellularLocation>
        <location evidence="1">Secreted</location>
    </subcellularLocation>
</comment>
<dbReference type="Pfam" id="PF25106">
    <property type="entry name" value="VWA_4"/>
    <property type="match status" value="1"/>
</dbReference>
<keyword evidence="7" id="KW-1185">Reference proteome</keyword>
<feature type="non-terminal residue" evidence="6">
    <location>
        <position position="170"/>
    </location>
</feature>
<gene>
    <name evidence="6" type="ORF">PROFUN_16631</name>
</gene>
<evidence type="ECO:0000256" key="3">
    <source>
        <dbReference type="ARBA" id="ARBA00022729"/>
    </source>
</evidence>